<evidence type="ECO:0000259" key="3">
    <source>
        <dbReference type="PROSITE" id="PS50887"/>
    </source>
</evidence>
<comment type="catalytic activity">
    <reaction evidence="2">
        <text>2 GTP = 3',3'-c-di-GMP + 2 diphosphate</text>
        <dbReference type="Rhea" id="RHEA:24898"/>
        <dbReference type="ChEBI" id="CHEBI:33019"/>
        <dbReference type="ChEBI" id="CHEBI:37565"/>
        <dbReference type="ChEBI" id="CHEBI:58805"/>
        <dbReference type="EC" id="2.7.7.65"/>
    </reaction>
</comment>
<proteinExistence type="predicted"/>
<dbReference type="SUPFAM" id="SSF55073">
    <property type="entry name" value="Nucleotide cyclase"/>
    <property type="match status" value="1"/>
</dbReference>
<accession>A0A1G7KW13</accession>
<evidence type="ECO:0000256" key="2">
    <source>
        <dbReference type="ARBA" id="ARBA00034247"/>
    </source>
</evidence>
<dbReference type="PANTHER" id="PTHR45138:SF9">
    <property type="entry name" value="DIGUANYLATE CYCLASE DGCM-RELATED"/>
    <property type="match status" value="1"/>
</dbReference>
<dbReference type="RefSeq" id="WP_090018085.1">
    <property type="nucleotide sequence ID" value="NZ_FNCE01000001.1"/>
</dbReference>
<dbReference type="Gene3D" id="3.30.450.20">
    <property type="entry name" value="PAS domain"/>
    <property type="match status" value="1"/>
</dbReference>
<dbReference type="SMART" id="SM00267">
    <property type="entry name" value="GGDEF"/>
    <property type="match status" value="1"/>
</dbReference>
<dbReference type="GO" id="GO:0005886">
    <property type="term" value="C:plasma membrane"/>
    <property type="evidence" value="ECO:0007669"/>
    <property type="project" value="TreeGrafter"/>
</dbReference>
<dbReference type="InterPro" id="IPR043128">
    <property type="entry name" value="Rev_trsase/Diguanyl_cyclase"/>
</dbReference>
<dbReference type="AlphaFoldDB" id="A0A1G7KW13"/>
<sequence length="320" mass="35866">MTQTSEPGPDFAALVDNINVGIVVVNRDFEIVSWNRFMAAHSGHGADAVVGRNIFEAFPELPQRWLKQKLRSVFLLNHQAFSSWEHRPYLFEFPHNRPITGGVDAMRQDCTFFPIPDDSGEPAYVCITIFDMTDASIYQERLQRTKQDLEELSARDRLTWLYNRGQFETELHAAFKHRERHGGHLAVILLDIDHFKTINDHQGHDTGDAVLRHLAVCIRDSIRASDVAGRFGGEEFALFLPETDIAGARAAAERLRQHIHEHPAEHNGMAVGITVSMGVSEATDGMPDPEALMKEADLALYQAKEAGRDRIVVYGENGAG</sequence>
<dbReference type="STRING" id="1082479.SAMN05216241_10113"/>
<keyword evidence="5" id="KW-1185">Reference proteome</keyword>
<dbReference type="InterPro" id="IPR029787">
    <property type="entry name" value="Nucleotide_cyclase"/>
</dbReference>
<dbReference type="SUPFAM" id="SSF55785">
    <property type="entry name" value="PYP-like sensor domain (PAS domain)"/>
    <property type="match status" value="1"/>
</dbReference>
<dbReference type="GO" id="GO:0052621">
    <property type="term" value="F:diguanylate cyclase activity"/>
    <property type="evidence" value="ECO:0007669"/>
    <property type="project" value="UniProtKB-EC"/>
</dbReference>
<evidence type="ECO:0000313" key="4">
    <source>
        <dbReference type="EMBL" id="SDF41301.1"/>
    </source>
</evidence>
<protein>
    <recommendedName>
        <fullName evidence="1">diguanylate cyclase</fullName>
        <ecNumber evidence="1">2.7.7.65</ecNumber>
    </recommendedName>
</protein>
<dbReference type="CDD" id="cd00130">
    <property type="entry name" value="PAS"/>
    <property type="match status" value="1"/>
</dbReference>
<dbReference type="OrthoDB" id="9812260at2"/>
<dbReference type="GO" id="GO:0043709">
    <property type="term" value="P:cell adhesion involved in single-species biofilm formation"/>
    <property type="evidence" value="ECO:0007669"/>
    <property type="project" value="TreeGrafter"/>
</dbReference>
<dbReference type="InterPro" id="IPR000160">
    <property type="entry name" value="GGDEF_dom"/>
</dbReference>
<name>A0A1G7KW13_9PROT</name>
<dbReference type="InterPro" id="IPR013767">
    <property type="entry name" value="PAS_fold"/>
</dbReference>
<dbReference type="InterPro" id="IPR000014">
    <property type="entry name" value="PAS"/>
</dbReference>
<dbReference type="NCBIfam" id="TIGR00229">
    <property type="entry name" value="sensory_box"/>
    <property type="match status" value="1"/>
</dbReference>
<dbReference type="GO" id="GO:1902201">
    <property type="term" value="P:negative regulation of bacterial-type flagellum-dependent cell motility"/>
    <property type="evidence" value="ECO:0007669"/>
    <property type="project" value="TreeGrafter"/>
</dbReference>
<organism evidence="4 5">
    <name type="scientific">Limimonas halophila</name>
    <dbReference type="NCBI Taxonomy" id="1082479"/>
    <lineage>
        <taxon>Bacteria</taxon>
        <taxon>Pseudomonadati</taxon>
        <taxon>Pseudomonadota</taxon>
        <taxon>Alphaproteobacteria</taxon>
        <taxon>Rhodospirillales</taxon>
        <taxon>Rhodovibrionaceae</taxon>
        <taxon>Limimonas</taxon>
    </lineage>
</organism>
<evidence type="ECO:0000313" key="5">
    <source>
        <dbReference type="Proteomes" id="UP000199415"/>
    </source>
</evidence>
<feature type="domain" description="GGDEF" evidence="3">
    <location>
        <begin position="183"/>
        <end position="316"/>
    </location>
</feature>
<dbReference type="EMBL" id="FNCE01000001">
    <property type="protein sequence ID" value="SDF41301.1"/>
    <property type="molecule type" value="Genomic_DNA"/>
</dbReference>
<dbReference type="PROSITE" id="PS50887">
    <property type="entry name" value="GGDEF"/>
    <property type="match status" value="1"/>
</dbReference>
<dbReference type="InterPro" id="IPR050469">
    <property type="entry name" value="Diguanylate_Cyclase"/>
</dbReference>
<dbReference type="Proteomes" id="UP000199415">
    <property type="component" value="Unassembled WGS sequence"/>
</dbReference>
<dbReference type="Pfam" id="PF00989">
    <property type="entry name" value="PAS"/>
    <property type="match status" value="1"/>
</dbReference>
<dbReference type="EC" id="2.7.7.65" evidence="1"/>
<dbReference type="PANTHER" id="PTHR45138">
    <property type="entry name" value="REGULATORY COMPONENTS OF SENSORY TRANSDUCTION SYSTEM"/>
    <property type="match status" value="1"/>
</dbReference>
<dbReference type="InterPro" id="IPR035965">
    <property type="entry name" value="PAS-like_dom_sf"/>
</dbReference>
<dbReference type="Pfam" id="PF00990">
    <property type="entry name" value="GGDEF"/>
    <property type="match status" value="1"/>
</dbReference>
<dbReference type="NCBIfam" id="TIGR00254">
    <property type="entry name" value="GGDEF"/>
    <property type="match status" value="1"/>
</dbReference>
<dbReference type="SMART" id="SM00091">
    <property type="entry name" value="PAS"/>
    <property type="match status" value="1"/>
</dbReference>
<reference evidence="4 5" key="1">
    <citation type="submission" date="2016-10" db="EMBL/GenBank/DDBJ databases">
        <authorList>
            <person name="de Groot N.N."/>
        </authorList>
    </citation>
    <scope>NUCLEOTIDE SEQUENCE [LARGE SCALE GENOMIC DNA]</scope>
    <source>
        <strain evidence="4 5">DSM 25584</strain>
    </source>
</reference>
<evidence type="ECO:0000256" key="1">
    <source>
        <dbReference type="ARBA" id="ARBA00012528"/>
    </source>
</evidence>
<dbReference type="Gene3D" id="3.30.70.270">
    <property type="match status" value="1"/>
</dbReference>
<dbReference type="FunFam" id="3.30.70.270:FF:000001">
    <property type="entry name" value="Diguanylate cyclase domain protein"/>
    <property type="match status" value="1"/>
</dbReference>
<dbReference type="CDD" id="cd01949">
    <property type="entry name" value="GGDEF"/>
    <property type="match status" value="1"/>
</dbReference>
<gene>
    <name evidence="4" type="ORF">SAMN05216241_10113</name>
</gene>
<dbReference type="GO" id="GO:0006355">
    <property type="term" value="P:regulation of DNA-templated transcription"/>
    <property type="evidence" value="ECO:0007669"/>
    <property type="project" value="InterPro"/>
</dbReference>